<reference evidence="2" key="1">
    <citation type="submission" date="2016-08" db="EMBL/GenBank/DDBJ databases">
        <authorList>
            <person name="Varghese N."/>
            <person name="Submissions Spin"/>
        </authorList>
    </citation>
    <scope>NUCLEOTIDE SEQUENCE [LARGE SCALE GENOMIC DNA]</scope>
    <source>
        <strain evidence="2">HAMBI 2971</strain>
    </source>
</reference>
<protein>
    <submittedName>
        <fullName evidence="1">Uncharacterized protein</fullName>
    </submittedName>
</protein>
<proteinExistence type="predicted"/>
<dbReference type="Proteomes" id="UP000199435">
    <property type="component" value="Unassembled WGS sequence"/>
</dbReference>
<dbReference type="AlphaFoldDB" id="A0A1C3X380"/>
<evidence type="ECO:0000313" key="1">
    <source>
        <dbReference type="EMBL" id="SCB46690.1"/>
    </source>
</evidence>
<sequence length="103" mass="11512">MGEPRATERYLTGCLCGGRAPITTRPTPRAIDIVCANTPQAKRRVERADQTLRDRLVKESRSRSIDTIAAANAHATEFISDFNAHFGKEPRNFSTTLERRALI</sequence>
<gene>
    <name evidence="1" type="ORF">GA0061102_105427</name>
</gene>
<accession>A0A1C3X380</accession>
<keyword evidence="2" id="KW-1185">Reference proteome</keyword>
<evidence type="ECO:0000313" key="2">
    <source>
        <dbReference type="Proteomes" id="UP000199435"/>
    </source>
</evidence>
<organism evidence="1 2">
    <name type="scientific">Rhizobium miluonense</name>
    <dbReference type="NCBI Taxonomy" id="411945"/>
    <lineage>
        <taxon>Bacteria</taxon>
        <taxon>Pseudomonadati</taxon>
        <taxon>Pseudomonadota</taxon>
        <taxon>Alphaproteobacteria</taxon>
        <taxon>Hyphomicrobiales</taxon>
        <taxon>Rhizobiaceae</taxon>
        <taxon>Rhizobium/Agrobacterium group</taxon>
        <taxon>Rhizobium</taxon>
    </lineage>
</organism>
<dbReference type="STRING" id="411945.GA0061102_105427"/>
<name>A0A1C3X380_9HYPH</name>
<dbReference type="EMBL" id="FMAH01000054">
    <property type="protein sequence ID" value="SCB46690.1"/>
    <property type="molecule type" value="Genomic_DNA"/>
</dbReference>